<dbReference type="Proteomes" id="UP000054196">
    <property type="component" value="Unassembled WGS sequence"/>
</dbReference>
<dbReference type="KEGG" id="psq:PUNSTDRAFT_139368"/>
<organism evidence="3 5">
    <name type="scientific">Punctularia strigosozonata (strain HHB-11173)</name>
    <name type="common">White-rot fungus</name>
    <dbReference type="NCBI Taxonomy" id="741275"/>
    <lineage>
        <taxon>Eukaryota</taxon>
        <taxon>Fungi</taxon>
        <taxon>Dikarya</taxon>
        <taxon>Basidiomycota</taxon>
        <taxon>Agaricomycotina</taxon>
        <taxon>Agaricomycetes</taxon>
        <taxon>Corticiales</taxon>
        <taxon>Punctulariaceae</taxon>
        <taxon>Punctularia</taxon>
    </lineage>
</organism>
<feature type="region of interest" description="Disordered" evidence="1">
    <location>
        <begin position="55"/>
        <end position="95"/>
    </location>
</feature>
<dbReference type="HOGENOM" id="CLU_1769064_0_0_1"/>
<feature type="transmembrane region" description="Helical" evidence="2">
    <location>
        <begin position="29"/>
        <end position="51"/>
    </location>
</feature>
<evidence type="ECO:0008006" key="6">
    <source>
        <dbReference type="Google" id="ProtNLM"/>
    </source>
</evidence>
<dbReference type="EMBL" id="JH687560">
    <property type="protein sequence ID" value="EIN03652.1"/>
    <property type="molecule type" value="Genomic_DNA"/>
</dbReference>
<keyword evidence="2" id="KW-1133">Transmembrane helix</keyword>
<dbReference type="GeneID" id="18880370"/>
<evidence type="ECO:0000256" key="1">
    <source>
        <dbReference type="SAM" id="MobiDB-lite"/>
    </source>
</evidence>
<dbReference type="RefSeq" id="XP_007389394.1">
    <property type="nucleotide sequence ID" value="XM_007389332.1"/>
</dbReference>
<dbReference type="RefSeq" id="XP_007389139.1">
    <property type="nucleotide sequence ID" value="XM_007389077.1"/>
</dbReference>
<dbReference type="OrthoDB" id="3256702at2759"/>
<evidence type="ECO:0000256" key="2">
    <source>
        <dbReference type="SAM" id="Phobius"/>
    </source>
</evidence>
<name>R7S0Q0_PUNST</name>
<keyword evidence="5" id="KW-1185">Reference proteome</keyword>
<feature type="compositionally biased region" description="Pro residues" evidence="1">
    <location>
        <begin position="55"/>
        <end position="65"/>
    </location>
</feature>
<feature type="transmembrane region" description="Helical" evidence="2">
    <location>
        <begin position="119"/>
        <end position="135"/>
    </location>
</feature>
<reference evidence="3" key="2">
    <citation type="submission" date="2012-05" db="EMBL/GenBank/DDBJ databases">
        <title>The Paleozoic origin of enzymatic mechanisms for decay of lignin reconstructed using 31 fungal genomes.</title>
        <authorList>
            <consortium name="US DOE Joint Genome Institute (JGI-PGF)"/>
            <person name="Floudas D."/>
            <person name="Binder M."/>
            <person name="Riley R."/>
            <person name="Barry K."/>
            <person name="Blanchette R.A."/>
            <person name="Henrissat B."/>
            <person name="Martinez A.T."/>
            <person name="Otillar R."/>
            <person name="Spatafora J.W."/>
            <person name="Yadav J.S."/>
            <person name="Aerts A."/>
            <person name="Benoit I."/>
            <person name="Boyd A."/>
            <person name="Carlson A."/>
            <person name="Copeland A."/>
            <person name="Coutinho P.M."/>
            <person name="de Vries R.P."/>
            <person name="Ferreira P."/>
            <person name="Findley K."/>
            <person name="Foster B."/>
            <person name="Gaskell J."/>
            <person name="Glotzer D."/>
            <person name="Gorecki P."/>
            <person name="Heitman J."/>
            <person name="Hesse C."/>
            <person name="Hori C."/>
            <person name="Igarashi K."/>
            <person name="Jurgens J.A."/>
            <person name="Kallen N."/>
            <person name="Kersten P."/>
            <person name="Kohler A."/>
            <person name="Kues U."/>
            <person name="Kumar T.K."/>
            <person name="Kuo A."/>
            <person name="LaButti K."/>
            <person name="Larrondo L.F."/>
            <person name="Lindquist E."/>
            <person name="Ling A."/>
            <person name="Lombard V."/>
            <person name="Lucas S."/>
            <person name="Lundell T."/>
            <person name="Martin R."/>
            <person name="McLaughlin D.J."/>
            <person name="Morgenstern I."/>
            <person name="Morin E."/>
            <person name="Murat C."/>
            <person name="Nagy L.G."/>
            <person name="Nolan M."/>
            <person name="Ohm R.A."/>
            <person name="Patyshakuliyeva A."/>
            <person name="Rokas A."/>
            <person name="Ruiz-Duenas F.J."/>
            <person name="Sabat G."/>
            <person name="Salamov A."/>
            <person name="Samejima M."/>
            <person name="Schmutz J."/>
            <person name="Slot J.C."/>
            <person name="St Johnn"/>
            <person name="F"/>
            <person name="Stenlid J."/>
            <person name="Sun H."/>
            <person name="Sun S."/>
            <person name="Syed K."/>
            <person name="Tsang A."/>
            <person name="Wiebenga A."/>
            <person name="Young D."/>
            <person name="Pisabarro A."/>
            <person name="Eastwood D.C."/>
            <person name="Martin F."/>
            <person name="Cullen D."/>
            <person name="Grigoriev I.V."/>
            <person name="Hibbett D.S."/>
        </authorList>
    </citation>
    <scope>NUCLEOTIDE SEQUENCE</scope>
    <source>
        <strain evidence="3">HHB-11173 SS5</strain>
    </source>
</reference>
<proteinExistence type="predicted"/>
<keyword evidence="2" id="KW-0472">Membrane</keyword>
<protein>
    <recommendedName>
        <fullName evidence="6">REJ domain-containing protein</fullName>
    </recommendedName>
</protein>
<reference evidence="5" key="1">
    <citation type="journal article" date="2012" name="Science">
        <title>The Paleozoic origin of enzymatic lignin decomposition reconstructed from 31 fungal genomes.</title>
        <authorList>
            <person name="Floudas D."/>
            <person name="Binder M."/>
            <person name="Riley R."/>
            <person name="Barry K."/>
            <person name="Blanchette R.A."/>
            <person name="Henrissat B."/>
            <person name="Martinez A.T."/>
            <person name="Otillar R."/>
            <person name="Spatafora J.W."/>
            <person name="Yadav J.S."/>
            <person name="Aerts A."/>
            <person name="Benoit I."/>
            <person name="Boyd A."/>
            <person name="Carlson A."/>
            <person name="Copeland A."/>
            <person name="Coutinho P.M."/>
            <person name="de Vries R.P."/>
            <person name="Ferreira P."/>
            <person name="Findley K."/>
            <person name="Foster B."/>
            <person name="Gaskell J."/>
            <person name="Glotzer D."/>
            <person name="Gorecki P."/>
            <person name="Heitman J."/>
            <person name="Hesse C."/>
            <person name="Hori C."/>
            <person name="Igarashi K."/>
            <person name="Jurgens J.A."/>
            <person name="Kallen N."/>
            <person name="Kersten P."/>
            <person name="Kohler A."/>
            <person name="Kuees U."/>
            <person name="Kumar T.K.A."/>
            <person name="Kuo A."/>
            <person name="LaButti K."/>
            <person name="Larrondo L.F."/>
            <person name="Lindquist E."/>
            <person name="Ling A."/>
            <person name="Lombard V."/>
            <person name="Lucas S."/>
            <person name="Lundell T."/>
            <person name="Martin R."/>
            <person name="McLaughlin D.J."/>
            <person name="Morgenstern I."/>
            <person name="Morin E."/>
            <person name="Murat C."/>
            <person name="Nagy L.G."/>
            <person name="Nolan M."/>
            <person name="Ohm R.A."/>
            <person name="Patyshakuliyeva A."/>
            <person name="Rokas A."/>
            <person name="Ruiz-Duenas F.J."/>
            <person name="Sabat G."/>
            <person name="Salamov A."/>
            <person name="Samejima M."/>
            <person name="Schmutz J."/>
            <person name="Slot J.C."/>
            <person name="St John F."/>
            <person name="Stenlid J."/>
            <person name="Sun H."/>
            <person name="Sun S."/>
            <person name="Syed K."/>
            <person name="Tsang A."/>
            <person name="Wiebenga A."/>
            <person name="Young D."/>
            <person name="Pisabarro A."/>
            <person name="Eastwood D.C."/>
            <person name="Martin F."/>
            <person name="Cullen D."/>
            <person name="Grigoriev I.V."/>
            <person name="Hibbett D.S."/>
        </authorList>
    </citation>
    <scope>NUCLEOTIDE SEQUENCE [LARGE SCALE GENOMIC DNA]</scope>
    <source>
        <strain evidence="5">HHB-11173 SS5</strain>
    </source>
</reference>
<dbReference type="AlphaFoldDB" id="R7S0Q0"/>
<evidence type="ECO:0000313" key="3">
    <source>
        <dbReference type="EMBL" id="EIN03377.1"/>
    </source>
</evidence>
<gene>
    <name evidence="4" type="ORF">PUNSTDRAFT_139368</name>
    <name evidence="3" type="ORF">PUNSTDRAFT_139606</name>
</gene>
<evidence type="ECO:0000313" key="5">
    <source>
        <dbReference type="Proteomes" id="UP000054196"/>
    </source>
</evidence>
<keyword evidence="2" id="KW-0812">Transmembrane</keyword>
<evidence type="ECO:0000313" key="4">
    <source>
        <dbReference type="EMBL" id="EIN03652.1"/>
    </source>
</evidence>
<dbReference type="KEGG" id="psq:PUNSTDRAFT_139606"/>
<dbReference type="EMBL" id="JH687594">
    <property type="protein sequence ID" value="EIN03377.1"/>
    <property type="molecule type" value="Genomic_DNA"/>
</dbReference>
<sequence>MISTTAIANPHLSTNSPSSSNTFFANHGAVAGLFSGIGVALVATALFLSIANPTCPPTRPLPQTPSSPTMAPSPVSSPASASPSSPPRSFSPSRTPPVHRLALFLKHLLRQPWRRRRSLLRHALVAAALFLLLCIRRRPRTRRLQHD</sequence>
<accession>R7S0Q0</accession>
<dbReference type="GeneID" id="18880295"/>
<feature type="compositionally biased region" description="Low complexity" evidence="1">
    <location>
        <begin position="66"/>
        <end position="93"/>
    </location>
</feature>